<gene>
    <name evidence="10" type="ORF">B0187_07130</name>
</gene>
<dbReference type="CDD" id="cd01335">
    <property type="entry name" value="Radical_SAM"/>
    <property type="match status" value="1"/>
</dbReference>
<evidence type="ECO:0000313" key="10">
    <source>
        <dbReference type="EMBL" id="OOR99024.1"/>
    </source>
</evidence>
<dbReference type="Gene3D" id="3.20.20.70">
    <property type="entry name" value="Aldolase class I"/>
    <property type="match status" value="1"/>
</dbReference>
<evidence type="ECO:0000256" key="6">
    <source>
        <dbReference type="ARBA" id="ARBA00023002"/>
    </source>
</evidence>
<dbReference type="OrthoDB" id="9782387at2"/>
<dbReference type="GO" id="GO:0051539">
    <property type="term" value="F:4 iron, 4 sulfur cluster binding"/>
    <property type="evidence" value="ECO:0007669"/>
    <property type="project" value="UniProtKB-KW"/>
</dbReference>
<dbReference type="InterPro" id="IPR013785">
    <property type="entry name" value="Aldolase_TIM"/>
</dbReference>
<dbReference type="SUPFAM" id="SSF102114">
    <property type="entry name" value="Radical SAM enzymes"/>
    <property type="match status" value="1"/>
</dbReference>
<reference evidence="10 11" key="1">
    <citation type="submission" date="2017-02" db="EMBL/GenBank/DDBJ databases">
        <title>Draft genome sequence of Haemophilus paracuniculus CCUG 43573 type strain.</title>
        <authorList>
            <person name="Engstrom-Jakobsson H."/>
            <person name="Salva-Serra F."/>
            <person name="Thorell K."/>
            <person name="Gonzales-Siles L."/>
            <person name="Karlsson R."/>
            <person name="Boulund F."/>
            <person name="Engstrand L."/>
            <person name="Kristiansson E."/>
            <person name="Moore E."/>
        </authorList>
    </citation>
    <scope>NUCLEOTIDE SEQUENCE [LARGE SCALE GENOMIC DNA]</scope>
    <source>
        <strain evidence="10 11">CCUG 43573</strain>
    </source>
</reference>
<evidence type="ECO:0000256" key="3">
    <source>
        <dbReference type="ARBA" id="ARBA00022485"/>
    </source>
</evidence>
<evidence type="ECO:0000256" key="5">
    <source>
        <dbReference type="ARBA" id="ARBA00022723"/>
    </source>
</evidence>
<name>A0A1T0ARX1_9PAST</name>
<dbReference type="Pfam" id="PF13353">
    <property type="entry name" value="Fer4_12"/>
    <property type="match status" value="1"/>
</dbReference>
<accession>A0A1T0ARX1</accession>
<comment type="similarity">
    <text evidence="2">Belongs to the organic radical-activating enzymes family.</text>
</comment>
<dbReference type="InterPro" id="IPR007197">
    <property type="entry name" value="rSAM"/>
</dbReference>
<evidence type="ECO:0000256" key="2">
    <source>
        <dbReference type="ARBA" id="ARBA00009777"/>
    </source>
</evidence>
<comment type="cofactor">
    <cofactor evidence="1">
        <name>[4Fe-4S] cluster</name>
        <dbReference type="ChEBI" id="CHEBI:49883"/>
    </cofactor>
</comment>
<comment type="caution">
    <text evidence="10">The sequence shown here is derived from an EMBL/GenBank/DDBJ whole genome shotgun (WGS) entry which is preliminary data.</text>
</comment>
<dbReference type="InterPro" id="IPR001989">
    <property type="entry name" value="Radical_activat_CS"/>
</dbReference>
<dbReference type="STRING" id="734.B0187_07130"/>
<dbReference type="PANTHER" id="PTHR30352:SF13">
    <property type="entry name" value="GLYCYL-RADICAL ENZYME ACTIVATING ENZYME YJJW-RELATED"/>
    <property type="match status" value="1"/>
</dbReference>
<dbReference type="Proteomes" id="UP000190867">
    <property type="component" value="Unassembled WGS sequence"/>
</dbReference>
<dbReference type="EMBL" id="MUYA01000008">
    <property type="protein sequence ID" value="OOR99024.1"/>
    <property type="molecule type" value="Genomic_DNA"/>
</dbReference>
<dbReference type="SFLD" id="SFLDS00029">
    <property type="entry name" value="Radical_SAM"/>
    <property type="match status" value="1"/>
</dbReference>
<dbReference type="PANTHER" id="PTHR30352">
    <property type="entry name" value="PYRUVATE FORMATE-LYASE-ACTIVATING ENZYME"/>
    <property type="match status" value="1"/>
</dbReference>
<evidence type="ECO:0000256" key="8">
    <source>
        <dbReference type="ARBA" id="ARBA00023014"/>
    </source>
</evidence>
<dbReference type="GO" id="GO:0016491">
    <property type="term" value="F:oxidoreductase activity"/>
    <property type="evidence" value="ECO:0007669"/>
    <property type="project" value="UniProtKB-KW"/>
</dbReference>
<dbReference type="PROSITE" id="PS51918">
    <property type="entry name" value="RADICAL_SAM"/>
    <property type="match status" value="1"/>
</dbReference>
<keyword evidence="4" id="KW-0949">S-adenosyl-L-methionine</keyword>
<dbReference type="RefSeq" id="WP_078237172.1">
    <property type="nucleotide sequence ID" value="NZ_MUYA01000008.1"/>
</dbReference>
<keyword evidence="11" id="KW-1185">Reference proteome</keyword>
<evidence type="ECO:0000259" key="9">
    <source>
        <dbReference type="PROSITE" id="PS51918"/>
    </source>
</evidence>
<evidence type="ECO:0000256" key="7">
    <source>
        <dbReference type="ARBA" id="ARBA00023004"/>
    </source>
</evidence>
<keyword evidence="6" id="KW-0560">Oxidoreductase</keyword>
<dbReference type="PROSITE" id="PS01087">
    <property type="entry name" value="RADICAL_ACTIVATING"/>
    <property type="match status" value="1"/>
</dbReference>
<dbReference type="InterPro" id="IPR058240">
    <property type="entry name" value="rSAM_sf"/>
</dbReference>
<dbReference type="AlphaFoldDB" id="A0A1T0ARX1"/>
<dbReference type="GO" id="GO:0046872">
    <property type="term" value="F:metal ion binding"/>
    <property type="evidence" value="ECO:0007669"/>
    <property type="project" value="UniProtKB-KW"/>
</dbReference>
<organism evidence="10 11">
    <name type="scientific">Haemophilus paracuniculus</name>
    <dbReference type="NCBI Taxonomy" id="734"/>
    <lineage>
        <taxon>Bacteria</taxon>
        <taxon>Pseudomonadati</taxon>
        <taxon>Pseudomonadota</taxon>
        <taxon>Gammaproteobacteria</taxon>
        <taxon>Pasteurellales</taxon>
        <taxon>Pasteurellaceae</taxon>
        <taxon>Haemophilus</taxon>
    </lineage>
</organism>
<protein>
    <submittedName>
        <fullName evidence="10">Radical SAM protein</fullName>
    </submittedName>
</protein>
<keyword evidence="7" id="KW-0408">Iron</keyword>
<proteinExistence type="inferred from homology"/>
<evidence type="ECO:0000256" key="1">
    <source>
        <dbReference type="ARBA" id="ARBA00001966"/>
    </source>
</evidence>
<evidence type="ECO:0000313" key="11">
    <source>
        <dbReference type="Proteomes" id="UP000190867"/>
    </source>
</evidence>
<sequence length="262" mass="29251">MTALSEIFVPLHRIIPFSNVEGRGNRTSIFLQGCKLNCLYCHNPETIARYSEQAKLVSLQFLFEQVMSAVPFIRGVTVSGGEPTIHHKKLVPLFKALQAEGLTCYLDSSGFFDYEATAPLIAVTDKFLFDLKGEGVGLQTLCFDRKNQQGIVPSQIIPTSLHIKAENLNRNLSNLARLLPQDKVEEIRLVFLNNFFDAKALIEKVAQLLKPYPHVLLKIIRVHTKGARDSEGLIPYVPTVEQVDELAEFAKAIGIANISVIY</sequence>
<keyword evidence="5" id="KW-0479">Metal-binding</keyword>
<dbReference type="InterPro" id="IPR034457">
    <property type="entry name" value="Organic_radical-activating"/>
</dbReference>
<keyword evidence="8" id="KW-0411">Iron-sulfur</keyword>
<feature type="domain" description="Radical SAM core" evidence="9">
    <location>
        <begin position="20"/>
        <end position="256"/>
    </location>
</feature>
<evidence type="ECO:0000256" key="4">
    <source>
        <dbReference type="ARBA" id="ARBA00022691"/>
    </source>
</evidence>
<keyword evidence="3" id="KW-0004">4Fe-4S</keyword>